<evidence type="ECO:0000256" key="1">
    <source>
        <dbReference type="ARBA" id="ARBA00004651"/>
    </source>
</evidence>
<dbReference type="Pfam" id="PF00528">
    <property type="entry name" value="BPD_transp_1"/>
    <property type="match status" value="1"/>
</dbReference>
<feature type="transmembrane region" description="Helical" evidence="10">
    <location>
        <begin position="278"/>
        <end position="297"/>
    </location>
</feature>
<evidence type="ECO:0000256" key="4">
    <source>
        <dbReference type="ARBA" id="ARBA00022596"/>
    </source>
</evidence>
<evidence type="ECO:0000256" key="10">
    <source>
        <dbReference type="RuleBase" id="RU363032"/>
    </source>
</evidence>
<dbReference type="Pfam" id="PF19300">
    <property type="entry name" value="BPD_transp_1_N"/>
    <property type="match status" value="1"/>
</dbReference>
<dbReference type="RefSeq" id="WP_256530638.1">
    <property type="nucleotide sequence ID" value="NZ_CP101824.1"/>
</dbReference>
<evidence type="ECO:0000256" key="5">
    <source>
        <dbReference type="ARBA" id="ARBA00022692"/>
    </source>
</evidence>
<proteinExistence type="inferred from homology"/>
<dbReference type="GO" id="GO:0005886">
    <property type="term" value="C:plasma membrane"/>
    <property type="evidence" value="ECO:0007669"/>
    <property type="project" value="UniProtKB-SubCell"/>
</dbReference>
<evidence type="ECO:0000256" key="8">
    <source>
        <dbReference type="ARBA" id="ARBA00023136"/>
    </source>
</evidence>
<feature type="domain" description="ABC transmembrane type-1" evidence="11">
    <location>
        <begin position="100"/>
        <end position="301"/>
    </location>
</feature>
<dbReference type="InterPro" id="IPR000515">
    <property type="entry name" value="MetI-like"/>
</dbReference>
<feature type="transmembrane region" description="Helical" evidence="10">
    <location>
        <begin position="106"/>
        <end position="127"/>
    </location>
</feature>
<dbReference type="PROSITE" id="PS50928">
    <property type="entry name" value="ABC_TM1"/>
    <property type="match status" value="1"/>
</dbReference>
<feature type="transmembrane region" description="Helical" evidence="10">
    <location>
        <begin position="139"/>
        <end position="162"/>
    </location>
</feature>
<comment type="similarity">
    <text evidence="9">Belongs to the binding-protein-dependent transport system permease family. OppBC subfamily.</text>
</comment>
<dbReference type="AlphaFoldDB" id="A0ABD5NLI5"/>
<evidence type="ECO:0000256" key="9">
    <source>
        <dbReference type="ARBA" id="ARBA00024202"/>
    </source>
</evidence>
<comment type="subcellular location">
    <subcellularLocation>
        <location evidence="1 10">Cell membrane</location>
        <topology evidence="1 10">Multi-pass membrane protein</topology>
    </subcellularLocation>
</comment>
<organism evidence="12 13">
    <name type="scientific">Halovivax cerinus</name>
    <dbReference type="NCBI Taxonomy" id="1487865"/>
    <lineage>
        <taxon>Archaea</taxon>
        <taxon>Methanobacteriati</taxon>
        <taxon>Methanobacteriota</taxon>
        <taxon>Stenosarchaea group</taxon>
        <taxon>Halobacteria</taxon>
        <taxon>Halobacteriales</taxon>
        <taxon>Natrialbaceae</taxon>
        <taxon>Halovivax</taxon>
    </lineage>
</organism>
<evidence type="ECO:0000259" key="11">
    <source>
        <dbReference type="PROSITE" id="PS50928"/>
    </source>
</evidence>
<evidence type="ECO:0000256" key="6">
    <source>
        <dbReference type="ARBA" id="ARBA00022989"/>
    </source>
</evidence>
<keyword evidence="5 10" id="KW-0812">Transmembrane</keyword>
<keyword evidence="2 10" id="KW-0813">Transport</keyword>
<feature type="transmembrane region" description="Helical" evidence="10">
    <location>
        <begin position="12"/>
        <end position="30"/>
    </location>
</feature>
<keyword evidence="8 10" id="KW-0472">Membrane</keyword>
<dbReference type="PANTHER" id="PTHR43163:SF6">
    <property type="entry name" value="DIPEPTIDE TRANSPORT SYSTEM PERMEASE PROTEIN DPPB-RELATED"/>
    <property type="match status" value="1"/>
</dbReference>
<dbReference type="GO" id="GO:0006811">
    <property type="term" value="P:monoatomic ion transport"/>
    <property type="evidence" value="ECO:0007669"/>
    <property type="project" value="UniProtKB-KW"/>
</dbReference>
<keyword evidence="4" id="KW-0533">Nickel</keyword>
<dbReference type="EMBL" id="JBHSAQ010000002">
    <property type="protein sequence ID" value="MFC3957949.1"/>
    <property type="molecule type" value="Genomic_DNA"/>
</dbReference>
<keyword evidence="6 10" id="KW-1133">Transmembrane helix</keyword>
<dbReference type="SUPFAM" id="SSF161098">
    <property type="entry name" value="MetI-like"/>
    <property type="match status" value="1"/>
</dbReference>
<dbReference type="Proteomes" id="UP001595846">
    <property type="component" value="Unassembled WGS sequence"/>
</dbReference>
<keyword evidence="13" id="KW-1185">Reference proteome</keyword>
<protein>
    <submittedName>
        <fullName evidence="12">Nickel ABC transporter permease</fullName>
    </submittedName>
</protein>
<feature type="transmembrane region" description="Helical" evidence="10">
    <location>
        <begin position="232"/>
        <end position="258"/>
    </location>
</feature>
<dbReference type="InterPro" id="IPR045621">
    <property type="entry name" value="BPD_transp_1_N"/>
</dbReference>
<sequence length="315" mass="34163">MWKYIVQRTLSGLAVLLGVSVLTFSLTFFTPGDPARTILRQQMGGRSPSQEAIERFREANGLNEPIPVQFVNWITDVVRGDLGVSYHSETAVTTLIGQNVMPTVELAVAGLLVALVVAIPTGVISAVHKGGRLDYGSQVVALLGLSMPNFWLGYLLILVFAVQLNLLPTHGFGTFGHLALPAITLGTGMAAVITRLLRSSMLEVLDEEYIQTARSKGLQERIVVYKHALRNALIPVITIVGLQFGYLLNGAVIIEMVFQRPGLGSLLIDAIFARNYPVVQGLVLIVAVVFVVTNLLVDITYRYVDPRISLGGENA</sequence>
<comment type="caution">
    <text evidence="12">The sequence shown here is derived from an EMBL/GenBank/DDBJ whole genome shotgun (WGS) entry which is preliminary data.</text>
</comment>
<evidence type="ECO:0000313" key="12">
    <source>
        <dbReference type="EMBL" id="MFC3957949.1"/>
    </source>
</evidence>
<keyword evidence="3" id="KW-1003">Cell membrane</keyword>
<dbReference type="PANTHER" id="PTHR43163">
    <property type="entry name" value="DIPEPTIDE TRANSPORT SYSTEM PERMEASE PROTEIN DPPB-RELATED"/>
    <property type="match status" value="1"/>
</dbReference>
<dbReference type="CDD" id="cd06261">
    <property type="entry name" value="TM_PBP2"/>
    <property type="match status" value="1"/>
</dbReference>
<dbReference type="NCBIfam" id="NF045470">
    <property type="entry name" value="Opp2B"/>
    <property type="match status" value="1"/>
</dbReference>
<evidence type="ECO:0000313" key="13">
    <source>
        <dbReference type="Proteomes" id="UP001595846"/>
    </source>
</evidence>
<evidence type="ECO:0000256" key="7">
    <source>
        <dbReference type="ARBA" id="ARBA00023065"/>
    </source>
</evidence>
<evidence type="ECO:0000256" key="2">
    <source>
        <dbReference type="ARBA" id="ARBA00022448"/>
    </source>
</evidence>
<dbReference type="InterPro" id="IPR035906">
    <property type="entry name" value="MetI-like_sf"/>
</dbReference>
<name>A0ABD5NLI5_9EURY</name>
<accession>A0ABD5NLI5</accession>
<gene>
    <name evidence="12" type="primary">nikB</name>
    <name evidence="12" type="ORF">ACFOUR_06130</name>
</gene>
<feature type="transmembrane region" description="Helical" evidence="10">
    <location>
        <begin position="174"/>
        <end position="193"/>
    </location>
</feature>
<dbReference type="GeneID" id="73903330"/>
<keyword evidence="7" id="KW-0406">Ion transport</keyword>
<reference evidence="12 13" key="1">
    <citation type="journal article" date="2019" name="Int. J. Syst. Evol. Microbiol.">
        <title>The Global Catalogue of Microorganisms (GCM) 10K type strain sequencing project: providing services to taxonomists for standard genome sequencing and annotation.</title>
        <authorList>
            <consortium name="The Broad Institute Genomics Platform"/>
            <consortium name="The Broad Institute Genome Sequencing Center for Infectious Disease"/>
            <person name="Wu L."/>
            <person name="Ma J."/>
        </authorList>
    </citation>
    <scope>NUCLEOTIDE SEQUENCE [LARGE SCALE GENOMIC DNA]</scope>
    <source>
        <strain evidence="12 13">IBRC-M 10256</strain>
    </source>
</reference>
<dbReference type="Gene3D" id="1.10.3720.10">
    <property type="entry name" value="MetI-like"/>
    <property type="match status" value="1"/>
</dbReference>
<dbReference type="InterPro" id="IPR050045">
    <property type="entry name" value="Opp2B"/>
</dbReference>
<evidence type="ECO:0000256" key="3">
    <source>
        <dbReference type="ARBA" id="ARBA00022475"/>
    </source>
</evidence>